<dbReference type="GO" id="GO:0005886">
    <property type="term" value="C:plasma membrane"/>
    <property type="evidence" value="ECO:0007669"/>
    <property type="project" value="UniProtKB-SubCell"/>
</dbReference>
<dbReference type="GO" id="GO:0004993">
    <property type="term" value="F:G protein-coupled serotonin receptor activity"/>
    <property type="evidence" value="ECO:0007669"/>
    <property type="project" value="UniProtKB-ARBA"/>
</dbReference>
<keyword evidence="3 10" id="KW-0812">Transmembrane</keyword>
<evidence type="ECO:0000256" key="7">
    <source>
        <dbReference type="ARBA" id="ARBA00023157"/>
    </source>
</evidence>
<feature type="transmembrane region" description="Helical" evidence="12">
    <location>
        <begin position="577"/>
        <end position="600"/>
    </location>
</feature>
<keyword evidence="9 10" id="KW-0807">Transducer</keyword>
<reference evidence="16" key="1">
    <citation type="submission" date="2016-06" db="UniProtKB">
        <authorList>
            <consortium name="WormBaseParasite"/>
        </authorList>
    </citation>
    <scope>IDENTIFICATION</scope>
</reference>
<reference evidence="14 15" key="2">
    <citation type="submission" date="2018-11" db="EMBL/GenBank/DDBJ databases">
        <authorList>
            <consortium name="Pathogen Informatics"/>
        </authorList>
    </citation>
    <scope>NUCLEOTIDE SEQUENCE [LARGE SCALE GENOMIC DNA]</scope>
    <source>
        <strain evidence="14 15">Egypt</strain>
    </source>
</reference>
<dbReference type="AlphaFoldDB" id="A0A183AAJ3"/>
<evidence type="ECO:0000256" key="6">
    <source>
        <dbReference type="ARBA" id="ARBA00023136"/>
    </source>
</evidence>
<dbReference type="PROSITE" id="PS00237">
    <property type="entry name" value="G_PROTEIN_RECEP_F1_1"/>
    <property type="match status" value="1"/>
</dbReference>
<evidence type="ECO:0000259" key="13">
    <source>
        <dbReference type="PROSITE" id="PS50262"/>
    </source>
</evidence>
<accession>A0A183AAJ3</accession>
<keyword evidence="4 12" id="KW-1133">Transmembrane helix</keyword>
<dbReference type="Proteomes" id="UP000272942">
    <property type="component" value="Unassembled WGS sequence"/>
</dbReference>
<keyword evidence="7" id="KW-1015">Disulfide bond</keyword>
<dbReference type="WBParaSite" id="ECPE_0000398501-mRNA-1">
    <property type="protein sequence ID" value="ECPE_0000398501-mRNA-1"/>
    <property type="gene ID" value="ECPE_0000398501"/>
</dbReference>
<dbReference type="PANTHER" id="PTHR24248">
    <property type="entry name" value="ADRENERGIC RECEPTOR-RELATED G-PROTEIN COUPLED RECEPTOR"/>
    <property type="match status" value="1"/>
</dbReference>
<dbReference type="Pfam" id="PF00001">
    <property type="entry name" value="7tm_1"/>
    <property type="match status" value="1"/>
</dbReference>
<dbReference type="InterPro" id="IPR017452">
    <property type="entry name" value="GPCR_Rhodpsn_7TM"/>
</dbReference>
<keyword evidence="6 12" id="KW-0472">Membrane</keyword>
<feature type="transmembrane region" description="Helical" evidence="12">
    <location>
        <begin position="22"/>
        <end position="43"/>
    </location>
</feature>
<feature type="region of interest" description="Disordered" evidence="11">
    <location>
        <begin position="623"/>
        <end position="644"/>
    </location>
</feature>
<keyword evidence="5 10" id="KW-0297">G-protein coupled receptor</keyword>
<dbReference type="GO" id="GO:0043410">
    <property type="term" value="P:positive regulation of MAPK cascade"/>
    <property type="evidence" value="ECO:0007669"/>
    <property type="project" value="TreeGrafter"/>
</dbReference>
<evidence type="ECO:0000313" key="16">
    <source>
        <dbReference type="WBParaSite" id="ECPE_0000398501-mRNA-1"/>
    </source>
</evidence>
<evidence type="ECO:0000256" key="5">
    <source>
        <dbReference type="ARBA" id="ARBA00023040"/>
    </source>
</evidence>
<evidence type="ECO:0000256" key="12">
    <source>
        <dbReference type="SAM" id="Phobius"/>
    </source>
</evidence>
<feature type="compositionally biased region" description="Polar residues" evidence="11">
    <location>
        <begin position="146"/>
        <end position="159"/>
    </location>
</feature>
<feature type="compositionally biased region" description="Basic and acidic residues" evidence="11">
    <location>
        <begin position="518"/>
        <end position="529"/>
    </location>
</feature>
<feature type="transmembrane region" description="Helical" evidence="12">
    <location>
        <begin position="64"/>
        <end position="81"/>
    </location>
</feature>
<name>A0A183AAJ3_9TREM</name>
<gene>
    <name evidence="14" type="ORF">ECPE_LOCUS3978</name>
</gene>
<feature type="compositionally biased region" description="Polar residues" evidence="11">
    <location>
        <begin position="353"/>
        <end position="364"/>
    </location>
</feature>
<protein>
    <submittedName>
        <fullName evidence="16">G_PROTEIN_RECEP_F1_2 domain-containing protein</fullName>
    </submittedName>
</protein>
<dbReference type="SUPFAM" id="SSF81321">
    <property type="entry name" value="Family A G protein-coupled receptor-like"/>
    <property type="match status" value="1"/>
</dbReference>
<evidence type="ECO:0000313" key="15">
    <source>
        <dbReference type="Proteomes" id="UP000272942"/>
    </source>
</evidence>
<evidence type="ECO:0000256" key="3">
    <source>
        <dbReference type="ARBA" id="ARBA00022692"/>
    </source>
</evidence>
<feature type="compositionally biased region" description="Polar residues" evidence="11">
    <location>
        <begin position="629"/>
        <end position="644"/>
    </location>
</feature>
<sequence>MPLAEFSQLVGSWPLGEAICDMYIAFDVLLCTASILNLCAISIDRYLAIIRPLQYAAKRTPKRMMLMIAIVWLASALISIPPMFGFKETFVPGRCEYSSNIIYQIYATCGAFYIPLIVMIVLYGRIFMLARHMAHEDAKQKRVTDSVANQSSSVYTNRNGGRPSTVLSDDFKMLGDQNDMYDGTGTELPNQRNSPNQLFRRSQSQESKTTKSVVERYPLPPSELCRRRKPRPLHRNTINECQAQAAEFYLEEQPTAPSQSKSTVRHIDIPLTNRDSISTEPKSPSGLSCAEEFEERVKTMRKLRAEFFAAPPSRHCSSVILNLNRESSASRESGVRPLTNTNTENTGTDGVEPSQQHRSPLHHSQTMREPPTALLLDYKPQPRSSMPPPPKLSISYYSEDPSMIASPSQVSDAMTTWTIVEQDRDQSSNPVHSRPGNQPIPRPRPRPLHGARRSVTNAADYANKDYSARHSLLGLPCRGHHDRRSSSPLSSEPFGWNNSPISGANGRGSETGHLGPGHKQDSPDHRPSYLERSTSRLFHRTSDHTLNPPTRSRAPSWASIRVPLRKRRARGHSETKAIKTLGVIMGCFCLCWVPFFIIAIRYTCLVRNYTRENQTVVLCSTEGEKTPKQRVSNGDRSQNQPRNRNYTFMNSLAKDYWADVKFLLTKTNLETGKDPSKKHLSVPLQIVFRHGQRS</sequence>
<dbReference type="PRINTS" id="PR00237">
    <property type="entry name" value="GPCRRHODOPSN"/>
</dbReference>
<keyword evidence="2" id="KW-1003">Cell membrane</keyword>
<keyword evidence="8 10" id="KW-0675">Receptor</keyword>
<feature type="region of interest" description="Disordered" evidence="11">
    <location>
        <begin position="422"/>
        <end position="450"/>
    </location>
</feature>
<evidence type="ECO:0000256" key="2">
    <source>
        <dbReference type="ARBA" id="ARBA00022475"/>
    </source>
</evidence>
<dbReference type="PANTHER" id="PTHR24248:SF199">
    <property type="entry name" value="IP13425P-RELATED"/>
    <property type="match status" value="1"/>
</dbReference>
<feature type="transmembrane region" description="Helical" evidence="12">
    <location>
        <begin position="101"/>
        <end position="123"/>
    </location>
</feature>
<evidence type="ECO:0000256" key="1">
    <source>
        <dbReference type="ARBA" id="ARBA00004651"/>
    </source>
</evidence>
<keyword evidence="15" id="KW-1185">Reference proteome</keyword>
<feature type="region of interest" description="Disordered" evidence="11">
    <location>
        <begin position="140"/>
        <end position="231"/>
    </location>
</feature>
<comment type="similarity">
    <text evidence="10">Belongs to the G-protein coupled receptor 1 family.</text>
</comment>
<evidence type="ECO:0000256" key="8">
    <source>
        <dbReference type="ARBA" id="ARBA00023170"/>
    </source>
</evidence>
<evidence type="ECO:0000256" key="10">
    <source>
        <dbReference type="RuleBase" id="RU000688"/>
    </source>
</evidence>
<feature type="domain" description="G-protein coupled receptors family 1 profile" evidence="13">
    <location>
        <begin position="1"/>
        <end position="148"/>
    </location>
</feature>
<feature type="compositionally biased region" description="Polar residues" evidence="11">
    <location>
        <begin position="486"/>
        <end position="502"/>
    </location>
</feature>
<proteinExistence type="inferred from homology"/>
<evidence type="ECO:0000256" key="11">
    <source>
        <dbReference type="SAM" id="MobiDB-lite"/>
    </source>
</evidence>
<feature type="region of interest" description="Disordered" evidence="11">
    <location>
        <begin position="477"/>
        <end position="558"/>
    </location>
</feature>
<dbReference type="EMBL" id="UZAN01040869">
    <property type="protein sequence ID" value="VDP71217.1"/>
    <property type="molecule type" value="Genomic_DNA"/>
</dbReference>
<dbReference type="PROSITE" id="PS50262">
    <property type="entry name" value="G_PROTEIN_RECEP_F1_2"/>
    <property type="match status" value="1"/>
</dbReference>
<feature type="compositionally biased region" description="Polar residues" evidence="11">
    <location>
        <begin position="187"/>
        <end position="212"/>
    </location>
</feature>
<feature type="region of interest" description="Disordered" evidence="11">
    <location>
        <begin position="327"/>
        <end position="397"/>
    </location>
</feature>
<dbReference type="InterPro" id="IPR000276">
    <property type="entry name" value="GPCR_Rhodpsn"/>
</dbReference>
<evidence type="ECO:0000256" key="9">
    <source>
        <dbReference type="ARBA" id="ARBA00023224"/>
    </source>
</evidence>
<feature type="compositionally biased region" description="Low complexity" evidence="11">
    <location>
        <begin position="339"/>
        <end position="348"/>
    </location>
</feature>
<dbReference type="Gene3D" id="1.20.1070.10">
    <property type="entry name" value="Rhodopsin 7-helix transmembrane proteins"/>
    <property type="match status" value="2"/>
</dbReference>
<organism evidence="16">
    <name type="scientific">Echinostoma caproni</name>
    <dbReference type="NCBI Taxonomy" id="27848"/>
    <lineage>
        <taxon>Eukaryota</taxon>
        <taxon>Metazoa</taxon>
        <taxon>Spiralia</taxon>
        <taxon>Lophotrochozoa</taxon>
        <taxon>Platyhelminthes</taxon>
        <taxon>Trematoda</taxon>
        <taxon>Digenea</taxon>
        <taxon>Plagiorchiida</taxon>
        <taxon>Echinostomata</taxon>
        <taxon>Echinostomatoidea</taxon>
        <taxon>Echinostomatidae</taxon>
        <taxon>Echinostoma</taxon>
    </lineage>
</organism>
<evidence type="ECO:0000313" key="14">
    <source>
        <dbReference type="EMBL" id="VDP71217.1"/>
    </source>
</evidence>
<dbReference type="GO" id="GO:0071880">
    <property type="term" value="P:adenylate cyclase-activating adrenergic receptor signaling pathway"/>
    <property type="evidence" value="ECO:0007669"/>
    <property type="project" value="TreeGrafter"/>
</dbReference>
<evidence type="ECO:0000256" key="4">
    <source>
        <dbReference type="ARBA" id="ARBA00022989"/>
    </source>
</evidence>
<dbReference type="OrthoDB" id="5977853at2759"/>
<comment type="subcellular location">
    <subcellularLocation>
        <location evidence="1">Cell membrane</location>
        <topology evidence="1">Multi-pass membrane protein</topology>
    </subcellularLocation>
</comment>